<proteinExistence type="predicted"/>
<dbReference type="SUPFAM" id="SSF48097">
    <property type="entry name" value="Regulator of G-protein signaling, RGS"/>
    <property type="match status" value="1"/>
</dbReference>
<protein>
    <recommendedName>
        <fullName evidence="4">RGS domain-containing protein</fullName>
    </recommendedName>
</protein>
<keyword evidence="3" id="KW-1185">Reference proteome</keyword>
<feature type="transmembrane region" description="Helical" evidence="1">
    <location>
        <begin position="93"/>
        <end position="116"/>
    </location>
</feature>
<evidence type="ECO:0000256" key="1">
    <source>
        <dbReference type="SAM" id="Phobius"/>
    </source>
</evidence>
<accession>A0A6A5KQ38</accession>
<evidence type="ECO:0008006" key="4">
    <source>
        <dbReference type="Google" id="ProtNLM"/>
    </source>
</evidence>
<dbReference type="OrthoDB" id="5313079at2759"/>
<keyword evidence="1" id="KW-0472">Membrane</keyword>
<evidence type="ECO:0000313" key="2">
    <source>
        <dbReference type="EMBL" id="KAF1837431.1"/>
    </source>
</evidence>
<keyword evidence="1" id="KW-0812">Transmembrane</keyword>
<feature type="transmembrane region" description="Helical" evidence="1">
    <location>
        <begin position="204"/>
        <end position="223"/>
    </location>
</feature>
<evidence type="ECO:0000313" key="3">
    <source>
        <dbReference type="Proteomes" id="UP000800040"/>
    </source>
</evidence>
<gene>
    <name evidence="2" type="ORF">BDW02DRAFT_142003</name>
</gene>
<feature type="transmembrane region" description="Helical" evidence="1">
    <location>
        <begin position="59"/>
        <end position="81"/>
    </location>
</feature>
<organism evidence="2 3">
    <name type="scientific">Decorospora gaudefroyi</name>
    <dbReference type="NCBI Taxonomy" id="184978"/>
    <lineage>
        <taxon>Eukaryota</taxon>
        <taxon>Fungi</taxon>
        <taxon>Dikarya</taxon>
        <taxon>Ascomycota</taxon>
        <taxon>Pezizomycotina</taxon>
        <taxon>Dothideomycetes</taxon>
        <taxon>Pleosporomycetidae</taxon>
        <taxon>Pleosporales</taxon>
        <taxon>Pleosporineae</taxon>
        <taxon>Pleosporaceae</taxon>
        <taxon>Decorospora</taxon>
    </lineage>
</organism>
<feature type="transmembrane region" description="Helical" evidence="1">
    <location>
        <begin position="235"/>
        <end position="256"/>
    </location>
</feature>
<dbReference type="EMBL" id="ML975262">
    <property type="protein sequence ID" value="KAF1837431.1"/>
    <property type="molecule type" value="Genomic_DNA"/>
</dbReference>
<name>A0A6A5KQ38_9PLEO</name>
<dbReference type="AlphaFoldDB" id="A0A6A5KQ38"/>
<dbReference type="InterPro" id="IPR036305">
    <property type="entry name" value="RGS_sf"/>
</dbReference>
<feature type="transmembrane region" description="Helical" evidence="1">
    <location>
        <begin position="26"/>
        <end position="47"/>
    </location>
</feature>
<reference evidence="2" key="1">
    <citation type="submission" date="2020-01" db="EMBL/GenBank/DDBJ databases">
        <authorList>
            <consortium name="DOE Joint Genome Institute"/>
            <person name="Haridas S."/>
            <person name="Albert R."/>
            <person name="Binder M."/>
            <person name="Bloem J."/>
            <person name="Labutti K."/>
            <person name="Salamov A."/>
            <person name="Andreopoulos B."/>
            <person name="Baker S.E."/>
            <person name="Barry K."/>
            <person name="Bills G."/>
            <person name="Bluhm B.H."/>
            <person name="Cannon C."/>
            <person name="Castanera R."/>
            <person name="Culley D.E."/>
            <person name="Daum C."/>
            <person name="Ezra D."/>
            <person name="Gonzalez J.B."/>
            <person name="Henrissat B."/>
            <person name="Kuo A."/>
            <person name="Liang C."/>
            <person name="Lipzen A."/>
            <person name="Lutzoni F."/>
            <person name="Magnuson J."/>
            <person name="Mondo S."/>
            <person name="Nolan M."/>
            <person name="Ohm R."/>
            <person name="Pangilinan J."/>
            <person name="Park H.-J."/>
            <person name="Ramirez L."/>
            <person name="Alfaro M."/>
            <person name="Sun H."/>
            <person name="Tritt A."/>
            <person name="Yoshinaga Y."/>
            <person name="Zwiers L.-H."/>
            <person name="Turgeon B.G."/>
            <person name="Goodwin S.B."/>
            <person name="Spatafora J.W."/>
            <person name="Crous P.W."/>
            <person name="Grigoriev I.V."/>
        </authorList>
    </citation>
    <scope>NUCLEOTIDE SEQUENCE</scope>
    <source>
        <strain evidence="2">P77</strain>
    </source>
</reference>
<feature type="transmembrane region" description="Helical" evidence="1">
    <location>
        <begin position="276"/>
        <end position="297"/>
    </location>
</feature>
<dbReference type="Proteomes" id="UP000800040">
    <property type="component" value="Unassembled WGS sequence"/>
</dbReference>
<sequence>MVSMAPVLHPRVLDGTTRPNLDALGITYLTAAIAYTLILASELYFLHRHRDAFCVRLRGIKVVFAAVSMLHVYLILVLLVYPWNGLFPCSAEFWIMSVFLPSGMAFFQACNAKVLTAYESQRRMTRNFLEGARRKRVSYTPHGLYEAWRDLNAAKKVYIGTLVGLVVSFLPAIMLFFGSRRFHDAYGFFGVPADYIECRRGGEWVPSILVQLFWTMMVGPWILWKIRHIKDVHSWAWQTRLAIIAGLPGTPLWIAFTYSNMEKVRDINRYFAPAGWFIPSLVVCQQVLIILPLRDALKSRSRQRRSSISETESLTSNRSIMSDKSSSVIYNKELKSKASMQALEFSIEHSIEPLIAWAAAREFTAENCIFLREVRNFRKKWGSLKIVTTAQRRQMFTEASLIFYTLINPFTAETPINIEYKIFKTLQALFANVEFDPYMPRSKTPDDVTSPVAREVVCPWEDTLSRPASIDSNLTSSSTASTRSIVPSEFTEEIFDAAFDSIKYLVFTNTWPRYVELAGKLPSA</sequence>
<keyword evidence="1" id="KW-1133">Transmembrane helix</keyword>
<feature type="transmembrane region" description="Helical" evidence="1">
    <location>
        <begin position="157"/>
        <end position="177"/>
    </location>
</feature>